<dbReference type="PANTHER" id="PTHR35333">
    <property type="entry name" value="BETA-LACTAMASE"/>
    <property type="match status" value="1"/>
</dbReference>
<dbReference type="Gene3D" id="3.40.710.10">
    <property type="entry name" value="DD-peptidase/beta-lactamase superfamily"/>
    <property type="match status" value="1"/>
</dbReference>
<keyword evidence="6" id="KW-1185">Reference proteome</keyword>
<gene>
    <name evidence="5" type="ORF">FHS92_002467</name>
</gene>
<organism evidence="5 6">
    <name type="scientific">Sphingobium subterraneum</name>
    <dbReference type="NCBI Taxonomy" id="627688"/>
    <lineage>
        <taxon>Bacteria</taxon>
        <taxon>Pseudomonadati</taxon>
        <taxon>Pseudomonadota</taxon>
        <taxon>Alphaproteobacteria</taxon>
        <taxon>Sphingomonadales</taxon>
        <taxon>Sphingomonadaceae</taxon>
        <taxon>Sphingobium</taxon>
    </lineage>
</organism>
<dbReference type="InterPro" id="IPR000871">
    <property type="entry name" value="Beta-lactam_class-A"/>
</dbReference>
<dbReference type="EMBL" id="JACIJP010000004">
    <property type="protein sequence ID" value="MBB6124714.1"/>
    <property type="molecule type" value="Genomic_DNA"/>
</dbReference>
<dbReference type="SUPFAM" id="SSF56601">
    <property type="entry name" value="beta-lactamase/transpeptidase-like"/>
    <property type="match status" value="1"/>
</dbReference>
<dbReference type="Proteomes" id="UP000552700">
    <property type="component" value="Unassembled WGS sequence"/>
</dbReference>
<keyword evidence="5" id="KW-0378">Hydrolase</keyword>
<dbReference type="GO" id="GO:0030655">
    <property type="term" value="P:beta-lactam antibiotic catabolic process"/>
    <property type="evidence" value="ECO:0007669"/>
    <property type="project" value="InterPro"/>
</dbReference>
<protein>
    <recommendedName>
        <fullName evidence="3">beta-lactamase</fullName>
        <ecNumber evidence="3">3.5.2.6</ecNumber>
    </recommendedName>
</protein>
<proteinExistence type="inferred from homology"/>
<name>A0A841J1Y4_9SPHN</name>
<accession>A0A841J1Y4</accession>
<evidence type="ECO:0000256" key="3">
    <source>
        <dbReference type="ARBA" id="ARBA00012865"/>
    </source>
</evidence>
<dbReference type="Pfam" id="PF13354">
    <property type="entry name" value="Beta-lactamase2"/>
    <property type="match status" value="1"/>
</dbReference>
<dbReference type="PANTHER" id="PTHR35333:SF3">
    <property type="entry name" value="BETA-LACTAMASE-TYPE TRANSPEPTIDASE FOLD CONTAINING PROTEIN"/>
    <property type="match status" value="1"/>
</dbReference>
<dbReference type="GO" id="GO:0046677">
    <property type="term" value="P:response to antibiotic"/>
    <property type="evidence" value="ECO:0007669"/>
    <property type="project" value="InterPro"/>
</dbReference>
<dbReference type="AlphaFoldDB" id="A0A841J1Y4"/>
<sequence length="385" mass="41425">MGLHEGAASRGLIIKRYGPGVRGFRPPVRWLQAVLVGALLSACVADRMMGSPAASAAPAPAPVRQVYNFLPPRPDRDKAPQGLVDAITALGRNFNGTVGIAVRRVDTDWEASWNGNQLMPQQSVSKLWVAMAALDAVDRGKFTLNDMATIRKEDLTLFHQPLASMVRGDGYTTTLADLFHRAMTESDNTANDTLLRKVGGPEAVRGFLARRFIGNVRFGPGERLLQSKTAGLVWNQNMALGRNFYAARSSLPMSVRQKALDDYLTNPPDGAAASGIAFGLARLKRGEMLSPASTDYLLETMHEAKTGPQRIKGGVPQGWTYAHKTGTGQELGARATGFNDVGVMTAPDGTSYAVAVMIGSTTVSIPERWALMQGVARAVVANHRR</sequence>
<comment type="catalytic activity">
    <reaction evidence="1">
        <text>a beta-lactam + H2O = a substituted beta-amino acid</text>
        <dbReference type="Rhea" id="RHEA:20401"/>
        <dbReference type="ChEBI" id="CHEBI:15377"/>
        <dbReference type="ChEBI" id="CHEBI:35627"/>
        <dbReference type="ChEBI" id="CHEBI:140347"/>
        <dbReference type="EC" id="3.5.2.6"/>
    </reaction>
</comment>
<evidence type="ECO:0000256" key="1">
    <source>
        <dbReference type="ARBA" id="ARBA00001526"/>
    </source>
</evidence>
<evidence type="ECO:0000313" key="6">
    <source>
        <dbReference type="Proteomes" id="UP000552700"/>
    </source>
</evidence>
<feature type="domain" description="Beta-lactamase class A catalytic" evidence="4">
    <location>
        <begin position="99"/>
        <end position="357"/>
    </location>
</feature>
<comment type="similarity">
    <text evidence="2">Belongs to the class-A beta-lactamase family.</text>
</comment>
<dbReference type="InterPro" id="IPR012338">
    <property type="entry name" value="Beta-lactam/transpept-like"/>
</dbReference>
<evidence type="ECO:0000259" key="4">
    <source>
        <dbReference type="Pfam" id="PF13354"/>
    </source>
</evidence>
<dbReference type="InterPro" id="IPR045155">
    <property type="entry name" value="Beta-lactam_cat"/>
</dbReference>
<dbReference type="GO" id="GO:0008800">
    <property type="term" value="F:beta-lactamase activity"/>
    <property type="evidence" value="ECO:0007669"/>
    <property type="project" value="UniProtKB-EC"/>
</dbReference>
<reference evidence="5 6" key="1">
    <citation type="submission" date="2020-08" db="EMBL/GenBank/DDBJ databases">
        <title>Genomic Encyclopedia of Type Strains, Phase IV (KMG-IV): sequencing the most valuable type-strain genomes for metagenomic binning, comparative biology and taxonomic classification.</title>
        <authorList>
            <person name="Goeker M."/>
        </authorList>
    </citation>
    <scope>NUCLEOTIDE SEQUENCE [LARGE SCALE GENOMIC DNA]</scope>
    <source>
        <strain evidence="5 6">DSM 102255</strain>
    </source>
</reference>
<dbReference type="EC" id="3.5.2.6" evidence="3"/>
<comment type="caution">
    <text evidence="5">The sequence shown here is derived from an EMBL/GenBank/DDBJ whole genome shotgun (WGS) entry which is preliminary data.</text>
</comment>
<evidence type="ECO:0000313" key="5">
    <source>
        <dbReference type="EMBL" id="MBB6124714.1"/>
    </source>
</evidence>
<evidence type="ECO:0000256" key="2">
    <source>
        <dbReference type="ARBA" id="ARBA00009009"/>
    </source>
</evidence>